<proteinExistence type="predicted"/>
<feature type="domain" description="HTH marR-type" evidence="4">
    <location>
        <begin position="2"/>
        <end position="134"/>
    </location>
</feature>
<evidence type="ECO:0000256" key="3">
    <source>
        <dbReference type="ARBA" id="ARBA00023163"/>
    </source>
</evidence>
<evidence type="ECO:0000259" key="4">
    <source>
        <dbReference type="PROSITE" id="PS50995"/>
    </source>
</evidence>
<dbReference type="InterPro" id="IPR000835">
    <property type="entry name" value="HTH_MarR-typ"/>
</dbReference>
<evidence type="ECO:0000313" key="5">
    <source>
        <dbReference type="EMBL" id="HIU61129.1"/>
    </source>
</evidence>
<evidence type="ECO:0000256" key="1">
    <source>
        <dbReference type="ARBA" id="ARBA00023015"/>
    </source>
</evidence>
<dbReference type="SUPFAM" id="SSF46785">
    <property type="entry name" value="Winged helix' DNA-binding domain"/>
    <property type="match status" value="1"/>
</dbReference>
<dbReference type="PRINTS" id="PR00598">
    <property type="entry name" value="HTHMARR"/>
</dbReference>
<dbReference type="InterPro" id="IPR023187">
    <property type="entry name" value="Tscrpt_reg_MarR-type_CS"/>
</dbReference>
<organism evidence="5 6">
    <name type="scientific">Candidatus Coproplasma excrementigallinarum</name>
    <dbReference type="NCBI Taxonomy" id="2840747"/>
    <lineage>
        <taxon>Bacteria</taxon>
        <taxon>Bacillati</taxon>
        <taxon>Bacillota</taxon>
        <taxon>Clostridia</taxon>
        <taxon>Eubacteriales</taxon>
        <taxon>Candidatus Coproplasma</taxon>
    </lineage>
</organism>
<dbReference type="EMBL" id="DVNE01000005">
    <property type="protein sequence ID" value="HIU61129.1"/>
    <property type="molecule type" value="Genomic_DNA"/>
</dbReference>
<evidence type="ECO:0000256" key="2">
    <source>
        <dbReference type="ARBA" id="ARBA00023125"/>
    </source>
</evidence>
<keyword evidence="1" id="KW-0805">Transcription regulation</keyword>
<dbReference type="InterPro" id="IPR036388">
    <property type="entry name" value="WH-like_DNA-bd_sf"/>
</dbReference>
<accession>A0A9D1SHZ0</accession>
<dbReference type="Proteomes" id="UP000824110">
    <property type="component" value="Unassembled WGS sequence"/>
</dbReference>
<dbReference type="InterPro" id="IPR036390">
    <property type="entry name" value="WH_DNA-bd_sf"/>
</dbReference>
<reference evidence="5" key="1">
    <citation type="submission" date="2020-10" db="EMBL/GenBank/DDBJ databases">
        <authorList>
            <person name="Gilroy R."/>
        </authorList>
    </citation>
    <scope>NUCLEOTIDE SEQUENCE</scope>
    <source>
        <strain evidence="5">CHK195-12923</strain>
    </source>
</reference>
<keyword evidence="2" id="KW-0238">DNA-binding</keyword>
<dbReference type="PROSITE" id="PS50995">
    <property type="entry name" value="HTH_MARR_2"/>
    <property type="match status" value="1"/>
</dbReference>
<comment type="caution">
    <text evidence="5">The sequence shown here is derived from an EMBL/GenBank/DDBJ whole genome shotgun (WGS) entry which is preliminary data.</text>
</comment>
<protein>
    <submittedName>
        <fullName evidence="5">MarR family transcriptional regulator</fullName>
    </submittedName>
</protein>
<keyword evidence="3" id="KW-0804">Transcription</keyword>
<dbReference type="SMART" id="SM00347">
    <property type="entry name" value="HTH_MARR"/>
    <property type="match status" value="1"/>
</dbReference>
<gene>
    <name evidence="5" type="ORF">IAB69_00570</name>
</gene>
<name>A0A9D1SHZ0_9FIRM</name>
<dbReference type="GO" id="GO:0003700">
    <property type="term" value="F:DNA-binding transcription factor activity"/>
    <property type="evidence" value="ECO:0007669"/>
    <property type="project" value="InterPro"/>
</dbReference>
<dbReference type="GO" id="GO:0003677">
    <property type="term" value="F:DNA binding"/>
    <property type="evidence" value="ECO:0007669"/>
    <property type="project" value="UniProtKB-KW"/>
</dbReference>
<dbReference type="Gene3D" id="1.10.10.10">
    <property type="entry name" value="Winged helix-like DNA-binding domain superfamily/Winged helix DNA-binding domain"/>
    <property type="match status" value="1"/>
</dbReference>
<dbReference type="Pfam" id="PF01047">
    <property type="entry name" value="MarR"/>
    <property type="match status" value="1"/>
</dbReference>
<dbReference type="AlphaFoldDB" id="A0A9D1SHZ0"/>
<dbReference type="PANTHER" id="PTHR42756:SF1">
    <property type="entry name" value="TRANSCRIPTIONAL REPRESSOR OF EMRAB OPERON"/>
    <property type="match status" value="1"/>
</dbReference>
<dbReference type="PANTHER" id="PTHR42756">
    <property type="entry name" value="TRANSCRIPTIONAL REGULATOR, MARR"/>
    <property type="match status" value="1"/>
</dbReference>
<dbReference type="PROSITE" id="PS01117">
    <property type="entry name" value="HTH_MARR_1"/>
    <property type="match status" value="1"/>
</dbReference>
<sequence length="141" mass="16037">MEKSFHHLIMKTYFAFHRSVMGEAKKLGLTSGQPKILEFLLEHDGVEQKDIATHCEIERATAGSILDRMEIAGLIERRRKAGNRRSVYVYLTESGRTAALQVKKLFAEAERRALAGLSEAEAQRLRGELEEIYKNICNSEE</sequence>
<reference evidence="5" key="2">
    <citation type="journal article" date="2021" name="PeerJ">
        <title>Extensive microbial diversity within the chicken gut microbiome revealed by metagenomics and culture.</title>
        <authorList>
            <person name="Gilroy R."/>
            <person name="Ravi A."/>
            <person name="Getino M."/>
            <person name="Pursley I."/>
            <person name="Horton D.L."/>
            <person name="Alikhan N.F."/>
            <person name="Baker D."/>
            <person name="Gharbi K."/>
            <person name="Hall N."/>
            <person name="Watson M."/>
            <person name="Adriaenssens E.M."/>
            <person name="Foster-Nyarko E."/>
            <person name="Jarju S."/>
            <person name="Secka A."/>
            <person name="Antonio M."/>
            <person name="Oren A."/>
            <person name="Chaudhuri R.R."/>
            <person name="La Ragione R."/>
            <person name="Hildebrand F."/>
            <person name="Pallen M.J."/>
        </authorList>
    </citation>
    <scope>NUCLEOTIDE SEQUENCE</scope>
    <source>
        <strain evidence="5">CHK195-12923</strain>
    </source>
</reference>
<evidence type="ECO:0000313" key="6">
    <source>
        <dbReference type="Proteomes" id="UP000824110"/>
    </source>
</evidence>